<sequence length="482" mass="54131">MAIDQIEEVIKPMEPTILGSQLYYELLPTDLLIGLSVETLHVIPGPLETSGFLDALSKTLSVYPLSAGRFEPSSEPRGKWKIRLTNSGVPLKFLTSNADQIMPDNRVIQNQGVASLVEKVNVTKILRPYNDEPLARFTIIYFVKIGYTAIGFSQYHPLGDGYTVIKFLRHLSQNYQRLPELDPPPSYDPPYSPTSPYLYGYSSPKYPRDTLTTYNLDFPIIDGGIPPLKGNRNEEASHVVIHFNAKMIENVHKAVLRLAEADKGDNVGNMVFSKQDTLIALLVRAFTISDPDNAISDIVTLFMFRGIGATLPTAACNALLCALTDPPSCDPMDEPIESVATRIRLALQRMRDPEFLEAYAAKVRDQMQNISDANIDWDLTPQRGQMFVNSTWRFDWTSPHFGYPSQTQFFHTILQKPRYLKIVQPNPTRLADGSWKTYNGDAEVTFSLLKNRTGQFDEALHGELKALGIEEQPEIVYADIVV</sequence>
<evidence type="ECO:0008006" key="4">
    <source>
        <dbReference type="Google" id="ProtNLM"/>
    </source>
</evidence>
<dbReference type="Gene3D" id="3.30.559.10">
    <property type="entry name" value="Chloramphenicol acetyltransferase-like domain"/>
    <property type="match status" value="2"/>
</dbReference>
<dbReference type="Proteomes" id="UP001497453">
    <property type="component" value="Chromosome 2"/>
</dbReference>
<evidence type="ECO:0000313" key="2">
    <source>
        <dbReference type="EMBL" id="CAL1702970.1"/>
    </source>
</evidence>
<evidence type="ECO:0000313" key="3">
    <source>
        <dbReference type="Proteomes" id="UP001497453"/>
    </source>
</evidence>
<organism evidence="2 3">
    <name type="scientific">Somion occarium</name>
    <dbReference type="NCBI Taxonomy" id="3059160"/>
    <lineage>
        <taxon>Eukaryota</taxon>
        <taxon>Fungi</taxon>
        <taxon>Dikarya</taxon>
        <taxon>Basidiomycota</taxon>
        <taxon>Agaricomycotina</taxon>
        <taxon>Agaricomycetes</taxon>
        <taxon>Polyporales</taxon>
        <taxon>Cerrenaceae</taxon>
        <taxon>Somion</taxon>
    </lineage>
</organism>
<dbReference type="Pfam" id="PF02458">
    <property type="entry name" value="Transferase"/>
    <property type="match status" value="1"/>
</dbReference>
<dbReference type="EMBL" id="OZ037945">
    <property type="protein sequence ID" value="CAL1702970.1"/>
    <property type="molecule type" value="Genomic_DNA"/>
</dbReference>
<dbReference type="PANTHER" id="PTHR31642">
    <property type="entry name" value="TRICHOTHECENE 3-O-ACETYLTRANSFERASE"/>
    <property type="match status" value="1"/>
</dbReference>
<keyword evidence="3" id="KW-1185">Reference proteome</keyword>
<evidence type="ECO:0000256" key="1">
    <source>
        <dbReference type="ARBA" id="ARBA00022679"/>
    </source>
</evidence>
<dbReference type="PANTHER" id="PTHR31642:SF310">
    <property type="entry name" value="FATTY ALCOHOL:CAFFEOYL-COA ACYLTRANSFERASE"/>
    <property type="match status" value="1"/>
</dbReference>
<accession>A0ABP1D521</accession>
<keyword evidence="1" id="KW-0808">Transferase</keyword>
<gene>
    <name evidence="2" type="ORF">GFSPODELE1_LOCUS4334</name>
</gene>
<proteinExistence type="predicted"/>
<reference evidence="3" key="1">
    <citation type="submission" date="2024-04" db="EMBL/GenBank/DDBJ databases">
        <authorList>
            <person name="Shaw F."/>
            <person name="Minotto A."/>
        </authorList>
    </citation>
    <scope>NUCLEOTIDE SEQUENCE [LARGE SCALE GENOMIC DNA]</scope>
</reference>
<dbReference type="InterPro" id="IPR023213">
    <property type="entry name" value="CAT-like_dom_sf"/>
</dbReference>
<name>A0ABP1D521_9APHY</name>
<protein>
    <recommendedName>
        <fullName evidence="4">Transferase</fullName>
    </recommendedName>
</protein>
<dbReference type="InterPro" id="IPR050317">
    <property type="entry name" value="Plant_Fungal_Acyltransferase"/>
</dbReference>